<feature type="region of interest" description="Disordered" evidence="1">
    <location>
        <begin position="1"/>
        <end position="58"/>
    </location>
</feature>
<feature type="compositionally biased region" description="Polar residues" evidence="1">
    <location>
        <begin position="1"/>
        <end position="14"/>
    </location>
</feature>
<name>A0A1Y2LWB7_EPING</name>
<reference evidence="2 3" key="1">
    <citation type="journal article" date="2017" name="Genome Announc.">
        <title>Genome sequence of the saprophytic ascomycete Epicoccum nigrum ICMP 19927 strain isolated from New Zealand.</title>
        <authorList>
            <person name="Fokin M."/>
            <person name="Fleetwood D."/>
            <person name="Weir B.S."/>
            <person name="Villas-Boas S.G."/>
        </authorList>
    </citation>
    <scope>NUCLEOTIDE SEQUENCE [LARGE SCALE GENOMIC DNA]</scope>
    <source>
        <strain evidence="2 3">ICMP 19927</strain>
    </source>
</reference>
<dbReference type="AlphaFoldDB" id="A0A1Y2LWB7"/>
<gene>
    <name evidence="2" type="ORF">B5807_09800</name>
</gene>
<dbReference type="Proteomes" id="UP000193240">
    <property type="component" value="Unassembled WGS sequence"/>
</dbReference>
<evidence type="ECO:0000313" key="2">
    <source>
        <dbReference type="EMBL" id="OSS47248.1"/>
    </source>
</evidence>
<accession>A0A1Y2LWB7</accession>
<organism evidence="2 3">
    <name type="scientific">Epicoccum nigrum</name>
    <name type="common">Soil fungus</name>
    <name type="synonym">Epicoccum purpurascens</name>
    <dbReference type="NCBI Taxonomy" id="105696"/>
    <lineage>
        <taxon>Eukaryota</taxon>
        <taxon>Fungi</taxon>
        <taxon>Dikarya</taxon>
        <taxon>Ascomycota</taxon>
        <taxon>Pezizomycotina</taxon>
        <taxon>Dothideomycetes</taxon>
        <taxon>Pleosporomycetidae</taxon>
        <taxon>Pleosporales</taxon>
        <taxon>Pleosporineae</taxon>
        <taxon>Didymellaceae</taxon>
        <taxon>Epicoccum</taxon>
    </lineage>
</organism>
<evidence type="ECO:0000256" key="1">
    <source>
        <dbReference type="SAM" id="MobiDB-lite"/>
    </source>
</evidence>
<dbReference type="EMBL" id="KZ107849">
    <property type="protein sequence ID" value="OSS47248.1"/>
    <property type="molecule type" value="Genomic_DNA"/>
</dbReference>
<feature type="compositionally biased region" description="Basic and acidic residues" evidence="1">
    <location>
        <begin position="123"/>
        <end position="135"/>
    </location>
</feature>
<evidence type="ECO:0000313" key="3">
    <source>
        <dbReference type="Proteomes" id="UP000193240"/>
    </source>
</evidence>
<dbReference type="InParanoid" id="A0A1Y2LWB7"/>
<proteinExistence type="predicted"/>
<protein>
    <submittedName>
        <fullName evidence="2">Uncharacterized protein</fullName>
    </submittedName>
</protein>
<feature type="compositionally biased region" description="Basic and acidic residues" evidence="1">
    <location>
        <begin position="28"/>
        <end position="38"/>
    </location>
</feature>
<keyword evidence="3" id="KW-1185">Reference proteome</keyword>
<feature type="region of interest" description="Disordered" evidence="1">
    <location>
        <begin position="73"/>
        <end position="135"/>
    </location>
</feature>
<sequence>MLSPQEATPGTAPSSVVRRRPVAAGKNVDMETGQKNDAECNDNQASRTGAGFEKIRRRKYELELKVRARLRARDTTPTVDSSDDDSGPDPGPPISNKRRRTSLTSKVDGMTDLPSPFLTPAEKNGDPTRVNFHETKPPAKALRDMTVRELLAHHGVNTPENPYQAHLLGRHHQPMSNPVIQVPAIVERGFKPRPTAEEIQKNIQDKVREKLGLPIRTEEAGSNV</sequence>